<proteinExistence type="inferred from homology"/>
<dbReference type="InterPro" id="IPR009072">
    <property type="entry name" value="Histone-fold"/>
</dbReference>
<dbReference type="AlphaFoldDB" id="A0AA39GRS6"/>
<name>A0AA39GRS6_SARSR</name>
<dbReference type="GO" id="GO:0003677">
    <property type="term" value="F:DNA binding"/>
    <property type="evidence" value="ECO:0007669"/>
    <property type="project" value="UniProtKB-KW"/>
</dbReference>
<dbReference type="EMBL" id="JAPDFR010000001">
    <property type="protein sequence ID" value="KAK0392385.1"/>
    <property type="molecule type" value="Genomic_DNA"/>
</dbReference>
<keyword evidence="4" id="KW-0234">DNA repair</keyword>
<dbReference type="GO" id="GO:0046982">
    <property type="term" value="F:protein heterodimerization activity"/>
    <property type="evidence" value="ECO:0007669"/>
    <property type="project" value="InterPro"/>
</dbReference>
<evidence type="ECO:0000256" key="2">
    <source>
        <dbReference type="ARBA" id="ARBA00022763"/>
    </source>
</evidence>
<protein>
    <recommendedName>
        <fullName evidence="7">Centromere protein S</fullName>
    </recommendedName>
</protein>
<dbReference type="GO" id="GO:0003682">
    <property type="term" value="F:chromatin binding"/>
    <property type="evidence" value="ECO:0007669"/>
    <property type="project" value="TreeGrafter"/>
</dbReference>
<keyword evidence="6" id="KW-1185">Reference proteome</keyword>
<reference evidence="5" key="1">
    <citation type="submission" date="2022-10" db="EMBL/GenBank/DDBJ databases">
        <title>Determination and structural analysis of whole genome sequence of Sarocladium strictum F4-1.</title>
        <authorList>
            <person name="Hu L."/>
            <person name="Jiang Y."/>
        </authorList>
    </citation>
    <scope>NUCLEOTIDE SEQUENCE</scope>
    <source>
        <strain evidence="5">F4-1</strain>
    </source>
</reference>
<evidence type="ECO:0000256" key="1">
    <source>
        <dbReference type="ARBA" id="ARBA00006612"/>
    </source>
</evidence>
<comment type="caution">
    <text evidence="5">The sequence shown here is derived from an EMBL/GenBank/DDBJ whole genome shotgun (WGS) entry which is preliminary data.</text>
</comment>
<dbReference type="GO" id="GO:0006281">
    <property type="term" value="P:DNA repair"/>
    <property type="evidence" value="ECO:0007669"/>
    <property type="project" value="UniProtKB-KW"/>
</dbReference>
<dbReference type="CDD" id="cd22919">
    <property type="entry name" value="HFD_CENP-S"/>
    <property type="match status" value="1"/>
</dbReference>
<accession>A0AA39GRS6</accession>
<dbReference type="GO" id="GO:0000712">
    <property type="term" value="P:resolution of meiotic recombination intermediates"/>
    <property type="evidence" value="ECO:0007669"/>
    <property type="project" value="TreeGrafter"/>
</dbReference>
<dbReference type="Proteomes" id="UP001175261">
    <property type="component" value="Unassembled WGS sequence"/>
</dbReference>
<dbReference type="GO" id="GO:0031297">
    <property type="term" value="P:replication fork processing"/>
    <property type="evidence" value="ECO:0007669"/>
    <property type="project" value="TreeGrafter"/>
</dbReference>
<dbReference type="PANTHER" id="PTHR22980">
    <property type="entry name" value="CORTISTATIN"/>
    <property type="match status" value="1"/>
</dbReference>
<organism evidence="5 6">
    <name type="scientific">Sarocladium strictum</name>
    <name type="common">Black bundle disease fungus</name>
    <name type="synonym">Acremonium strictum</name>
    <dbReference type="NCBI Taxonomy" id="5046"/>
    <lineage>
        <taxon>Eukaryota</taxon>
        <taxon>Fungi</taxon>
        <taxon>Dikarya</taxon>
        <taxon>Ascomycota</taxon>
        <taxon>Pezizomycotina</taxon>
        <taxon>Sordariomycetes</taxon>
        <taxon>Hypocreomycetidae</taxon>
        <taxon>Hypocreales</taxon>
        <taxon>Sarocladiaceae</taxon>
        <taxon>Sarocladium</taxon>
    </lineage>
</organism>
<evidence type="ECO:0000256" key="4">
    <source>
        <dbReference type="ARBA" id="ARBA00023204"/>
    </source>
</evidence>
<dbReference type="InterPro" id="IPR029003">
    <property type="entry name" value="CENP-S/Mhf1"/>
</dbReference>
<dbReference type="GO" id="GO:0071821">
    <property type="term" value="C:FANCM-MHF complex"/>
    <property type="evidence" value="ECO:0007669"/>
    <property type="project" value="InterPro"/>
</dbReference>
<gene>
    <name evidence="5" type="ORF">NLU13_1880</name>
</gene>
<keyword evidence="3" id="KW-0238">DNA-binding</keyword>
<dbReference type="Pfam" id="PF15630">
    <property type="entry name" value="CENP-S"/>
    <property type="match status" value="1"/>
</dbReference>
<dbReference type="PANTHER" id="PTHR22980:SF0">
    <property type="entry name" value="CENTROMERE PROTEIN S"/>
    <property type="match status" value="1"/>
</dbReference>
<evidence type="ECO:0000313" key="6">
    <source>
        <dbReference type="Proteomes" id="UP001175261"/>
    </source>
</evidence>
<dbReference type="Gene3D" id="1.10.20.10">
    <property type="entry name" value="Histone, subunit A"/>
    <property type="match status" value="1"/>
</dbReference>
<sequence length="117" mass="13304">MADTTAAEDRERLKSALWYAVGQIVDEEALRRNRNATPQFIGALTEMVWMQIENVATDLESFCNHASRTTVTTDDVLLLARKNPDLHSIMEEFVDELRVQREALKGKAKGKGKDKRK</sequence>
<evidence type="ECO:0008006" key="7">
    <source>
        <dbReference type="Google" id="ProtNLM"/>
    </source>
</evidence>
<evidence type="ECO:0000256" key="3">
    <source>
        <dbReference type="ARBA" id="ARBA00023125"/>
    </source>
</evidence>
<comment type="similarity">
    <text evidence="1">Belongs to the TAF9 family. CENP-S/MHF1 subfamily.</text>
</comment>
<keyword evidence="2" id="KW-0227">DNA damage</keyword>
<dbReference type="SUPFAM" id="SSF47113">
    <property type="entry name" value="Histone-fold"/>
    <property type="match status" value="1"/>
</dbReference>
<evidence type="ECO:0000313" key="5">
    <source>
        <dbReference type="EMBL" id="KAK0392385.1"/>
    </source>
</evidence>